<dbReference type="Gene3D" id="1.25.40.610">
    <property type="match status" value="1"/>
</dbReference>
<dbReference type="InterPro" id="IPR000884">
    <property type="entry name" value="TSP1_rpt"/>
</dbReference>
<dbReference type="PROSITE" id="PS50092">
    <property type="entry name" value="TSP1"/>
    <property type="match status" value="1"/>
</dbReference>
<accession>S4RC60</accession>
<dbReference type="GO" id="GO:0016525">
    <property type="term" value="P:negative regulation of angiogenesis"/>
    <property type="evidence" value="ECO:0007669"/>
    <property type="project" value="InterPro"/>
</dbReference>
<keyword evidence="6" id="KW-1015">Disulfide bond</keyword>
<dbReference type="FunFam" id="2.20.100.10:FF:000004">
    <property type="entry name" value="Adhesion G protein-coupled receptor B2"/>
    <property type="match status" value="1"/>
</dbReference>
<evidence type="ECO:0000313" key="9">
    <source>
        <dbReference type="Ensembl" id="ENSPMAP00000002792.1"/>
    </source>
</evidence>
<dbReference type="Gene3D" id="2.20.100.10">
    <property type="entry name" value="Thrombospondin type-1 (TSP1) repeat"/>
    <property type="match status" value="1"/>
</dbReference>
<evidence type="ECO:0000259" key="8">
    <source>
        <dbReference type="PROSITE" id="PS50227"/>
    </source>
</evidence>
<dbReference type="Gene3D" id="4.10.1240.10">
    <property type="entry name" value="GPCR, family 2, extracellular hormone receptor domain"/>
    <property type="match status" value="1"/>
</dbReference>
<dbReference type="PROSITE" id="PS50227">
    <property type="entry name" value="G_PROTEIN_RECEP_F2_3"/>
    <property type="match status" value="1"/>
</dbReference>
<keyword evidence="2" id="KW-0964">Secreted</keyword>
<evidence type="ECO:0000256" key="1">
    <source>
        <dbReference type="ARBA" id="ARBA00004613"/>
    </source>
</evidence>
<reference evidence="9" key="1">
    <citation type="submission" date="2025-08" db="UniProtKB">
        <authorList>
            <consortium name="Ensembl"/>
        </authorList>
    </citation>
    <scope>IDENTIFICATION</scope>
</reference>
<sequence>VDGHWSKWTSWSPCSVTCSNGTQQRTRDCMEPSFGGSDCRGSVSEERPCYNADCPSKGRWHIYHNFCYANKPLQCSAQYFRTRVRNTKTFAADGHYCEGSIEELRKCNGRKCTALHEFCDQDVHIGLTWKQISAGETAINRCPPNASGIITRRCSLDSRGLAYWEPPSYSLCVSHHFNMLLQTMKEHLSKGHRPSASEGMAQVMRNLFDSSHLKHMYSGDLLVSVDILKNVTEAFK</sequence>
<dbReference type="STRING" id="7757.ENSPMAP00000002792"/>
<dbReference type="Pfam" id="PF00090">
    <property type="entry name" value="TSP_1"/>
    <property type="match status" value="2"/>
</dbReference>
<keyword evidence="5" id="KW-0677">Repeat</keyword>
<dbReference type="HOGENOM" id="CLU_1177782_0_0_1"/>
<proteinExistence type="predicted"/>
<evidence type="ECO:0000256" key="4">
    <source>
        <dbReference type="ARBA" id="ARBA00022729"/>
    </source>
</evidence>
<dbReference type="GO" id="GO:0004930">
    <property type="term" value="F:G protein-coupled receptor activity"/>
    <property type="evidence" value="ECO:0007669"/>
    <property type="project" value="InterPro"/>
</dbReference>
<dbReference type="PANTHER" id="PTHR10239">
    <property type="entry name" value="ISTHMIN-2"/>
    <property type="match status" value="1"/>
</dbReference>
<name>S4RC60_PETMA</name>
<evidence type="ECO:0000256" key="5">
    <source>
        <dbReference type="ARBA" id="ARBA00022737"/>
    </source>
</evidence>
<dbReference type="GeneTree" id="ENSGT00940000155081"/>
<dbReference type="SMART" id="SM00008">
    <property type="entry name" value="HormR"/>
    <property type="match status" value="1"/>
</dbReference>
<dbReference type="InterPro" id="IPR001879">
    <property type="entry name" value="GPCR_2_extracellular_dom"/>
</dbReference>
<keyword evidence="4" id="KW-0732">Signal</keyword>
<dbReference type="InterPro" id="IPR051867">
    <property type="entry name" value="Angio_Inhib/Adhesion_GPCR"/>
</dbReference>
<evidence type="ECO:0000256" key="7">
    <source>
        <dbReference type="ARBA" id="ARBA00023180"/>
    </source>
</evidence>
<keyword evidence="7" id="KW-0325">Glycoprotein</keyword>
<dbReference type="GO" id="GO:0005576">
    <property type="term" value="C:extracellular region"/>
    <property type="evidence" value="ECO:0007669"/>
    <property type="project" value="UniProtKB-SubCell"/>
</dbReference>
<dbReference type="InterPro" id="IPR036445">
    <property type="entry name" value="GPCR_2_extracell_dom_sf"/>
</dbReference>
<dbReference type="AlphaFoldDB" id="S4RC60"/>
<dbReference type="InterPro" id="IPR008077">
    <property type="entry name" value="GPCR_2_brain_angio_inhib"/>
</dbReference>
<dbReference type="InterPro" id="IPR036383">
    <property type="entry name" value="TSP1_rpt_sf"/>
</dbReference>
<dbReference type="Ensembl" id="ENSPMAT00000002805.1">
    <property type="protein sequence ID" value="ENSPMAP00000002792.1"/>
    <property type="gene ID" value="ENSPMAG00000002560.1"/>
</dbReference>
<dbReference type="SMART" id="SM00209">
    <property type="entry name" value="TSP1"/>
    <property type="match status" value="2"/>
</dbReference>
<evidence type="ECO:0000256" key="6">
    <source>
        <dbReference type="ARBA" id="ARBA00023157"/>
    </source>
</evidence>
<dbReference type="GO" id="GO:0016020">
    <property type="term" value="C:membrane"/>
    <property type="evidence" value="ECO:0007669"/>
    <property type="project" value="InterPro"/>
</dbReference>
<evidence type="ECO:0000256" key="2">
    <source>
        <dbReference type="ARBA" id="ARBA00022525"/>
    </source>
</evidence>
<dbReference type="PRINTS" id="PR01694">
    <property type="entry name" value="BAIPRECURSOR"/>
</dbReference>
<feature type="domain" description="G-protein coupled receptors family 2 profile 1" evidence="8">
    <location>
        <begin position="96"/>
        <end position="176"/>
    </location>
</feature>
<dbReference type="SUPFAM" id="SSF82895">
    <property type="entry name" value="TSP-1 type 1 repeat"/>
    <property type="match status" value="1"/>
</dbReference>
<protein>
    <recommendedName>
        <fullName evidence="8">G-protein coupled receptors family 2 profile 1 domain-containing protein</fullName>
    </recommendedName>
</protein>
<organism evidence="9">
    <name type="scientific">Petromyzon marinus</name>
    <name type="common">Sea lamprey</name>
    <dbReference type="NCBI Taxonomy" id="7757"/>
    <lineage>
        <taxon>Eukaryota</taxon>
        <taxon>Metazoa</taxon>
        <taxon>Chordata</taxon>
        <taxon>Craniata</taxon>
        <taxon>Vertebrata</taxon>
        <taxon>Cyclostomata</taxon>
        <taxon>Hyperoartia</taxon>
        <taxon>Petromyzontiformes</taxon>
        <taxon>Petromyzontidae</taxon>
        <taxon>Petromyzon</taxon>
    </lineage>
</organism>
<keyword evidence="3" id="KW-0597">Phosphoprotein</keyword>
<dbReference type="Pfam" id="PF02793">
    <property type="entry name" value="HRM"/>
    <property type="match status" value="1"/>
</dbReference>
<reference evidence="9" key="2">
    <citation type="submission" date="2025-09" db="UniProtKB">
        <authorList>
            <consortium name="Ensembl"/>
        </authorList>
    </citation>
    <scope>IDENTIFICATION</scope>
</reference>
<dbReference type="PRINTS" id="PR01705">
    <property type="entry name" value="TSP1REPEAT"/>
</dbReference>
<dbReference type="PANTHER" id="PTHR10239:SF32">
    <property type="entry name" value="ADHESION G PROTEIN-COUPLED RECEPTOR B2"/>
    <property type="match status" value="1"/>
</dbReference>
<evidence type="ECO:0000256" key="3">
    <source>
        <dbReference type="ARBA" id="ARBA00022553"/>
    </source>
</evidence>
<comment type="subcellular location">
    <subcellularLocation>
        <location evidence="1">Secreted</location>
    </subcellularLocation>
</comment>